<evidence type="ECO:0000313" key="3">
    <source>
        <dbReference type="Proteomes" id="UP001242368"/>
    </source>
</evidence>
<dbReference type="RefSeq" id="WP_290365397.1">
    <property type="nucleotide sequence ID" value="NZ_JAUFQU010000076.1"/>
</dbReference>
<dbReference type="Proteomes" id="UP001242368">
    <property type="component" value="Unassembled WGS sequence"/>
</dbReference>
<proteinExistence type="predicted"/>
<evidence type="ECO:0000313" key="2">
    <source>
        <dbReference type="EMBL" id="MDN3710142.1"/>
    </source>
</evidence>
<dbReference type="EMBL" id="JAUFQU010000076">
    <property type="protein sequence ID" value="MDN3710142.1"/>
    <property type="molecule type" value="Genomic_DNA"/>
</dbReference>
<feature type="transmembrane region" description="Helical" evidence="1">
    <location>
        <begin position="14"/>
        <end position="35"/>
    </location>
</feature>
<name>A0ABT8D2Q7_9FLAO</name>
<accession>A0ABT8D2Q7</accession>
<protein>
    <submittedName>
        <fullName evidence="2">Uncharacterized protein</fullName>
    </submittedName>
</protein>
<dbReference type="InterPro" id="IPR008910">
    <property type="entry name" value="MSC_TM_helix"/>
</dbReference>
<comment type="caution">
    <text evidence="2">The sequence shown here is derived from an EMBL/GenBank/DDBJ whole genome shotgun (WGS) entry which is preliminary data.</text>
</comment>
<keyword evidence="3" id="KW-1185">Reference proteome</keyword>
<keyword evidence="1" id="KW-1133">Transmembrane helix</keyword>
<reference evidence="3" key="1">
    <citation type="journal article" date="2019" name="Int. J. Syst. Evol. Microbiol.">
        <title>The Global Catalogue of Microorganisms (GCM) 10K type strain sequencing project: providing services to taxonomists for standard genome sequencing and annotation.</title>
        <authorList>
            <consortium name="The Broad Institute Genomics Platform"/>
            <consortium name="The Broad Institute Genome Sequencing Center for Infectious Disease"/>
            <person name="Wu L."/>
            <person name="Ma J."/>
        </authorList>
    </citation>
    <scope>NUCLEOTIDE SEQUENCE [LARGE SCALE GENOMIC DNA]</scope>
    <source>
        <strain evidence="3">CECT 7184</strain>
    </source>
</reference>
<keyword evidence="1" id="KW-0812">Transmembrane</keyword>
<organism evidence="2 3">
    <name type="scientific">Paenimyroides ceti</name>
    <dbReference type="NCBI Taxonomy" id="395087"/>
    <lineage>
        <taxon>Bacteria</taxon>
        <taxon>Pseudomonadati</taxon>
        <taxon>Bacteroidota</taxon>
        <taxon>Flavobacteriia</taxon>
        <taxon>Flavobacteriales</taxon>
        <taxon>Flavobacteriaceae</taxon>
        <taxon>Paenimyroides</taxon>
    </lineage>
</organism>
<evidence type="ECO:0000256" key="1">
    <source>
        <dbReference type="SAM" id="Phobius"/>
    </source>
</evidence>
<sequence length="55" mass="6117">MPGVTLVINEIISYLPRIIGGLIILSIGFYVTNLLKSKLNLFLQILQLNAGLKIY</sequence>
<dbReference type="Pfam" id="PF05552">
    <property type="entry name" value="MS_channel_1st_1"/>
    <property type="match status" value="1"/>
</dbReference>
<keyword evidence="1" id="KW-0472">Membrane</keyword>
<gene>
    <name evidence="2" type="ORF">QW060_25020</name>
</gene>